<evidence type="ECO:0000313" key="1">
    <source>
        <dbReference type="EMBL" id="RIB16630.1"/>
    </source>
</evidence>
<protein>
    <submittedName>
        <fullName evidence="1">Uncharacterized protein</fullName>
    </submittedName>
</protein>
<dbReference type="AlphaFoldDB" id="A0A397V2F5"/>
<keyword evidence="2" id="KW-1185">Reference proteome</keyword>
<dbReference type="OrthoDB" id="10487243at2759"/>
<organism evidence="1 2">
    <name type="scientific">Gigaspora rosea</name>
    <dbReference type="NCBI Taxonomy" id="44941"/>
    <lineage>
        <taxon>Eukaryota</taxon>
        <taxon>Fungi</taxon>
        <taxon>Fungi incertae sedis</taxon>
        <taxon>Mucoromycota</taxon>
        <taxon>Glomeromycotina</taxon>
        <taxon>Glomeromycetes</taxon>
        <taxon>Diversisporales</taxon>
        <taxon>Gigasporaceae</taxon>
        <taxon>Gigaspora</taxon>
    </lineage>
</organism>
<comment type="caution">
    <text evidence="1">The sequence shown here is derived from an EMBL/GenBank/DDBJ whole genome shotgun (WGS) entry which is preliminary data.</text>
</comment>
<accession>A0A397V2F5</accession>
<gene>
    <name evidence="1" type="ORF">C2G38_2189393</name>
</gene>
<proteinExistence type="predicted"/>
<reference evidence="1 2" key="1">
    <citation type="submission" date="2018-06" db="EMBL/GenBank/DDBJ databases">
        <title>Comparative genomics reveals the genomic features of Rhizophagus irregularis, R. cerebriforme, R. diaphanum and Gigaspora rosea, and their symbiotic lifestyle signature.</title>
        <authorList>
            <person name="Morin E."/>
            <person name="San Clemente H."/>
            <person name="Chen E.C.H."/>
            <person name="De La Providencia I."/>
            <person name="Hainaut M."/>
            <person name="Kuo A."/>
            <person name="Kohler A."/>
            <person name="Murat C."/>
            <person name="Tang N."/>
            <person name="Roy S."/>
            <person name="Loubradou J."/>
            <person name="Henrissat B."/>
            <person name="Grigoriev I.V."/>
            <person name="Corradi N."/>
            <person name="Roux C."/>
            <person name="Martin F.M."/>
        </authorList>
    </citation>
    <scope>NUCLEOTIDE SEQUENCE [LARGE SCALE GENOMIC DNA]</scope>
    <source>
        <strain evidence="1 2">DAOM 194757</strain>
    </source>
</reference>
<dbReference type="EMBL" id="QKWP01000661">
    <property type="protein sequence ID" value="RIB16630.1"/>
    <property type="molecule type" value="Genomic_DNA"/>
</dbReference>
<evidence type="ECO:0000313" key="2">
    <source>
        <dbReference type="Proteomes" id="UP000266673"/>
    </source>
</evidence>
<dbReference type="Proteomes" id="UP000266673">
    <property type="component" value="Unassembled WGS sequence"/>
</dbReference>
<name>A0A397V2F5_9GLOM</name>
<sequence length="249" mass="28965">MSDNGGHYHNTDLMMIMGYWSEWSELILNTGNGNNTLLGNSNWFEWQWPTTGEFVEYIKAQDVPSMGKWKIFTVAELDKLFPNEINYTTFEENDYTFEANEFPLNLVGNINKSDRYTAEDMHNELIQCAKDGEIKMEESLLFDELPQDDINKDQLDIGYSSKTSKKILFKDINFSNPVQNINLENNIVNLFNNNNLSENLADMFFELENNTYSKNFEVDSNTNILDEFENTSQDYHELSDDISVSADYF</sequence>